<comment type="caution">
    <text evidence="2">The sequence shown here is derived from an EMBL/GenBank/DDBJ whole genome shotgun (WGS) entry which is preliminary data.</text>
</comment>
<dbReference type="PATRIC" id="fig|1618556.3.peg.421"/>
<accession>A0A0G0WVW0</accession>
<evidence type="ECO:0000256" key="1">
    <source>
        <dbReference type="SAM" id="Phobius"/>
    </source>
</evidence>
<gene>
    <name evidence="2" type="ORF">UU74_C0031G0001</name>
</gene>
<dbReference type="InterPro" id="IPR023346">
    <property type="entry name" value="Lysozyme-like_dom_sf"/>
</dbReference>
<reference evidence="2 3" key="1">
    <citation type="journal article" date="2015" name="Nature">
        <title>rRNA introns, odd ribosomes, and small enigmatic genomes across a large radiation of phyla.</title>
        <authorList>
            <person name="Brown C.T."/>
            <person name="Hug L.A."/>
            <person name="Thomas B.C."/>
            <person name="Sharon I."/>
            <person name="Castelle C.J."/>
            <person name="Singh A."/>
            <person name="Wilkins M.J."/>
            <person name="Williams K.H."/>
            <person name="Banfield J.F."/>
        </authorList>
    </citation>
    <scope>NUCLEOTIDE SEQUENCE [LARGE SCALE GENOMIC DNA]</scope>
</reference>
<feature type="transmembrane region" description="Helical" evidence="1">
    <location>
        <begin position="55"/>
        <end position="79"/>
    </location>
</feature>
<proteinExistence type="predicted"/>
<keyword evidence="1" id="KW-1133">Transmembrane helix</keyword>
<protein>
    <submittedName>
        <fullName evidence="2">Uncharacterized protein</fullName>
    </submittedName>
</protein>
<name>A0A0G0WVW0_9BACT</name>
<evidence type="ECO:0000313" key="2">
    <source>
        <dbReference type="EMBL" id="KKS16865.1"/>
    </source>
</evidence>
<dbReference type="AlphaFoldDB" id="A0A0G0WVW0"/>
<keyword evidence="1" id="KW-0812">Transmembrane</keyword>
<organism evidence="2 3">
    <name type="scientific">Candidatus Woesebacteria bacterium GW2011_GWA1_41_7</name>
    <dbReference type="NCBI Taxonomy" id="1618556"/>
    <lineage>
        <taxon>Bacteria</taxon>
        <taxon>Candidatus Woeseibacteriota</taxon>
    </lineage>
</organism>
<sequence>MVECFLAKEEVEGSNPFRRSKIWVNLTYPPALWHSDLMDRSILIQEDDFGFWKNLILVTVFFIITPVTIGVSLFSLFSLKKNDLVEKKFNTTNLIISPKPGVSVYAALPGNVPTVSSTIEYADARPKIVEGYLIRYDSPLAPYSDLIVQTADKYHLDFRLITAIAQQESNLCKIIPPGSYNCWGWGITSVGTLGFDSFADGIETVSSGIRSNYLDKGYSTIEEIMSKYTPQSNGSWAFGVNSFMEEME</sequence>
<keyword evidence="1" id="KW-0472">Membrane</keyword>
<evidence type="ECO:0000313" key="3">
    <source>
        <dbReference type="Proteomes" id="UP000033969"/>
    </source>
</evidence>
<dbReference type="Gene3D" id="1.10.530.10">
    <property type="match status" value="1"/>
</dbReference>
<dbReference type="EMBL" id="LCBU01000031">
    <property type="protein sequence ID" value="KKS16865.1"/>
    <property type="molecule type" value="Genomic_DNA"/>
</dbReference>
<dbReference type="Proteomes" id="UP000033969">
    <property type="component" value="Unassembled WGS sequence"/>
</dbReference>
<dbReference type="SUPFAM" id="SSF53955">
    <property type="entry name" value="Lysozyme-like"/>
    <property type="match status" value="1"/>
</dbReference>